<dbReference type="SUPFAM" id="SSF46785">
    <property type="entry name" value="Winged helix' DNA-binding domain"/>
    <property type="match status" value="2"/>
</dbReference>
<dbReference type="SMART" id="SM00345">
    <property type="entry name" value="HTH_GNTR"/>
    <property type="match status" value="2"/>
</dbReference>
<dbReference type="SUPFAM" id="SSF48008">
    <property type="entry name" value="GntR ligand-binding domain-like"/>
    <property type="match status" value="1"/>
</dbReference>
<dbReference type="InterPro" id="IPR036390">
    <property type="entry name" value="WH_DNA-bd_sf"/>
</dbReference>
<evidence type="ECO:0000313" key="6">
    <source>
        <dbReference type="Proteomes" id="UP000366872"/>
    </source>
</evidence>
<keyword evidence="3" id="KW-0804">Transcription</keyword>
<dbReference type="PANTHER" id="PTHR43537">
    <property type="entry name" value="TRANSCRIPTIONAL REGULATOR, GNTR FAMILY"/>
    <property type="match status" value="1"/>
</dbReference>
<sequence length="298" mass="34013">MYSRRVMKRNLSQQIELELRAAVNRGGQPPFRLTLLALAEHYEVSIQPVRIAVDQLLKEQWLLRNTQGRLIMNPDKKGALAGASPSAKARAKPDIGARLEEIIIQRSLKGEDVFLREEETAEQMGVGRTIVRAELTRMHGRGLVEHVPRRGWRVGGYSESRMLEYLEIRETLELKALELAQEHLEDKVLERLLKRNSPDAKGKPRIDDSLHAYLIKRSGNRFIMGFFDQHGAYHAALLNYASLAGSFLAEMSEQHRDILQALLDRDFAKARRNLRRHIRSQRPNVAHLLKLAGVEAKA</sequence>
<dbReference type="AlphaFoldDB" id="A0A6C2U6Y9"/>
<protein>
    <recommendedName>
        <fullName evidence="4">HTH gntR-type domain-containing protein</fullName>
    </recommendedName>
</protein>
<reference evidence="5 6" key="1">
    <citation type="submission" date="2019-04" db="EMBL/GenBank/DDBJ databases">
        <authorList>
            <person name="Van Vliet M D."/>
        </authorList>
    </citation>
    <scope>NUCLEOTIDE SEQUENCE [LARGE SCALE GENOMIC DNA]</scope>
    <source>
        <strain evidence="5 6">F1</strain>
    </source>
</reference>
<dbReference type="Pfam" id="PF07729">
    <property type="entry name" value="FCD"/>
    <property type="match status" value="1"/>
</dbReference>
<dbReference type="Gene3D" id="1.10.10.10">
    <property type="entry name" value="Winged helix-like DNA-binding domain superfamily/Winged helix DNA-binding domain"/>
    <property type="match status" value="2"/>
</dbReference>
<evidence type="ECO:0000256" key="1">
    <source>
        <dbReference type="ARBA" id="ARBA00023015"/>
    </source>
</evidence>
<evidence type="ECO:0000313" key="5">
    <source>
        <dbReference type="EMBL" id="VGO15291.1"/>
    </source>
</evidence>
<accession>A0A6C2U6Y9</accession>
<dbReference type="GO" id="GO:0003700">
    <property type="term" value="F:DNA-binding transcription factor activity"/>
    <property type="evidence" value="ECO:0007669"/>
    <property type="project" value="InterPro"/>
</dbReference>
<gene>
    <name evidence="5" type="ORF">PDESU_03873</name>
</gene>
<feature type="domain" description="HTH gntR-type" evidence="4">
    <location>
        <begin position="89"/>
        <end position="157"/>
    </location>
</feature>
<evidence type="ECO:0000256" key="2">
    <source>
        <dbReference type="ARBA" id="ARBA00023125"/>
    </source>
</evidence>
<name>A0A6C2U6Y9_PONDE</name>
<dbReference type="GO" id="GO:0003677">
    <property type="term" value="F:DNA binding"/>
    <property type="evidence" value="ECO:0007669"/>
    <property type="project" value="UniProtKB-KW"/>
</dbReference>
<evidence type="ECO:0000256" key="3">
    <source>
        <dbReference type="ARBA" id="ARBA00023163"/>
    </source>
</evidence>
<dbReference type="EMBL" id="CAAHFG010000002">
    <property type="protein sequence ID" value="VGO15291.1"/>
    <property type="molecule type" value="Genomic_DNA"/>
</dbReference>
<dbReference type="Gene3D" id="1.20.120.530">
    <property type="entry name" value="GntR ligand-binding domain-like"/>
    <property type="match status" value="1"/>
</dbReference>
<dbReference type="InterPro" id="IPR008920">
    <property type="entry name" value="TF_FadR/GntR_C"/>
</dbReference>
<dbReference type="InterPro" id="IPR036388">
    <property type="entry name" value="WH-like_DNA-bd_sf"/>
</dbReference>
<dbReference type="PANTHER" id="PTHR43537:SF24">
    <property type="entry name" value="GLUCONATE OPERON TRANSCRIPTIONAL REPRESSOR"/>
    <property type="match status" value="1"/>
</dbReference>
<organism evidence="5 6">
    <name type="scientific">Pontiella desulfatans</name>
    <dbReference type="NCBI Taxonomy" id="2750659"/>
    <lineage>
        <taxon>Bacteria</taxon>
        <taxon>Pseudomonadati</taxon>
        <taxon>Kiritimatiellota</taxon>
        <taxon>Kiritimatiellia</taxon>
        <taxon>Kiritimatiellales</taxon>
        <taxon>Pontiellaceae</taxon>
        <taxon>Pontiella</taxon>
    </lineage>
</organism>
<dbReference type="SMART" id="SM00895">
    <property type="entry name" value="FCD"/>
    <property type="match status" value="1"/>
</dbReference>
<dbReference type="InterPro" id="IPR000524">
    <property type="entry name" value="Tscrpt_reg_HTH_GntR"/>
</dbReference>
<dbReference type="Proteomes" id="UP000366872">
    <property type="component" value="Unassembled WGS sequence"/>
</dbReference>
<keyword evidence="1" id="KW-0805">Transcription regulation</keyword>
<keyword evidence="2" id="KW-0238">DNA-binding</keyword>
<evidence type="ECO:0000259" key="4">
    <source>
        <dbReference type="PROSITE" id="PS50949"/>
    </source>
</evidence>
<proteinExistence type="predicted"/>
<keyword evidence="6" id="KW-1185">Reference proteome</keyword>
<dbReference type="Pfam" id="PF00392">
    <property type="entry name" value="GntR"/>
    <property type="match status" value="1"/>
</dbReference>
<dbReference type="InterPro" id="IPR011711">
    <property type="entry name" value="GntR_C"/>
</dbReference>
<dbReference type="PROSITE" id="PS50949">
    <property type="entry name" value="HTH_GNTR"/>
    <property type="match status" value="1"/>
</dbReference>